<feature type="domain" description="DSBA-like thioredoxin" evidence="2">
    <location>
        <begin position="13"/>
        <end position="171"/>
    </location>
</feature>
<dbReference type="GO" id="GO:0016491">
    <property type="term" value="F:oxidoreductase activity"/>
    <property type="evidence" value="ECO:0007669"/>
    <property type="project" value="InterPro"/>
</dbReference>
<accession>A0A381VW09</accession>
<dbReference type="Pfam" id="PF01323">
    <property type="entry name" value="DSBA"/>
    <property type="match status" value="1"/>
</dbReference>
<feature type="non-terminal residue" evidence="3">
    <location>
        <position position="173"/>
    </location>
</feature>
<evidence type="ECO:0000313" key="3">
    <source>
        <dbReference type="EMBL" id="SVA44442.1"/>
    </source>
</evidence>
<dbReference type="AlphaFoldDB" id="A0A381VW09"/>
<dbReference type="Gene3D" id="3.40.30.10">
    <property type="entry name" value="Glutaredoxin"/>
    <property type="match status" value="1"/>
</dbReference>
<name>A0A381VW09_9ZZZZ</name>
<sequence length="173" mass="19204">MNGVPELSGNISVTVWFDYSCPHCHRGLAWLDTLSGELPLTIDRRPYLLRPDAPLNTVLAQERATETASPSQTESGRRPPLAPLGAQPAAEPFSSRSLSTVLVHEATAFAKDHGKDREFYLEVSGEYWRGGADLGSIYTVRRSAIKIGLDWSAMWPALESGHYRARVMEEHRV</sequence>
<protein>
    <recommendedName>
        <fullName evidence="2">DSBA-like thioredoxin domain-containing protein</fullName>
    </recommendedName>
</protein>
<gene>
    <name evidence="3" type="ORF">METZ01_LOCUS97296</name>
</gene>
<dbReference type="InterPro" id="IPR036249">
    <property type="entry name" value="Thioredoxin-like_sf"/>
</dbReference>
<dbReference type="SUPFAM" id="SSF52833">
    <property type="entry name" value="Thioredoxin-like"/>
    <property type="match status" value="1"/>
</dbReference>
<reference evidence="3" key="1">
    <citation type="submission" date="2018-05" db="EMBL/GenBank/DDBJ databases">
        <authorList>
            <person name="Lanie J.A."/>
            <person name="Ng W.-L."/>
            <person name="Kazmierczak K.M."/>
            <person name="Andrzejewski T.M."/>
            <person name="Davidsen T.M."/>
            <person name="Wayne K.J."/>
            <person name="Tettelin H."/>
            <person name="Glass J.I."/>
            <person name="Rusch D."/>
            <person name="Podicherti R."/>
            <person name="Tsui H.-C.T."/>
            <person name="Winkler M.E."/>
        </authorList>
    </citation>
    <scope>NUCLEOTIDE SEQUENCE</scope>
</reference>
<proteinExistence type="predicted"/>
<dbReference type="EMBL" id="UINC01009946">
    <property type="protein sequence ID" value="SVA44442.1"/>
    <property type="molecule type" value="Genomic_DNA"/>
</dbReference>
<dbReference type="InterPro" id="IPR001853">
    <property type="entry name" value="DSBA-like_thioredoxin_dom"/>
</dbReference>
<evidence type="ECO:0000259" key="2">
    <source>
        <dbReference type="Pfam" id="PF01323"/>
    </source>
</evidence>
<organism evidence="3">
    <name type="scientific">marine metagenome</name>
    <dbReference type="NCBI Taxonomy" id="408172"/>
    <lineage>
        <taxon>unclassified sequences</taxon>
        <taxon>metagenomes</taxon>
        <taxon>ecological metagenomes</taxon>
    </lineage>
</organism>
<feature type="region of interest" description="Disordered" evidence="1">
    <location>
        <begin position="61"/>
        <end position="91"/>
    </location>
</feature>
<evidence type="ECO:0000256" key="1">
    <source>
        <dbReference type="SAM" id="MobiDB-lite"/>
    </source>
</evidence>